<dbReference type="EMBL" id="AAWS01000016">
    <property type="protein sequence ID" value="EAY28386.1"/>
    <property type="molecule type" value="Genomic_DNA"/>
</dbReference>
<dbReference type="AlphaFoldDB" id="A1ZMK6"/>
<dbReference type="Proteomes" id="UP000004095">
    <property type="component" value="Unassembled WGS sequence"/>
</dbReference>
<keyword evidence="2" id="KW-1185">Reference proteome</keyword>
<evidence type="ECO:0000313" key="1">
    <source>
        <dbReference type="EMBL" id="EAY28386.1"/>
    </source>
</evidence>
<sequence length="50" mass="5555">MIQSRGNFGQPRHIEGKKGGLKALYALRQLFLFAPTPKGEPDKIGSPFEK</sequence>
<evidence type="ECO:0000313" key="2">
    <source>
        <dbReference type="Proteomes" id="UP000004095"/>
    </source>
</evidence>
<organism evidence="1 2">
    <name type="scientific">Microscilla marina ATCC 23134</name>
    <dbReference type="NCBI Taxonomy" id="313606"/>
    <lineage>
        <taxon>Bacteria</taxon>
        <taxon>Pseudomonadati</taxon>
        <taxon>Bacteroidota</taxon>
        <taxon>Cytophagia</taxon>
        <taxon>Cytophagales</taxon>
        <taxon>Microscillaceae</taxon>
        <taxon>Microscilla</taxon>
    </lineage>
</organism>
<name>A1ZMK6_MICM2</name>
<protein>
    <submittedName>
        <fullName evidence="1">Uncharacterized protein</fullName>
    </submittedName>
</protein>
<gene>
    <name evidence="1" type="ORF">M23134_03938</name>
</gene>
<reference evidence="1 2" key="1">
    <citation type="submission" date="2007-01" db="EMBL/GenBank/DDBJ databases">
        <authorList>
            <person name="Haygood M."/>
            <person name="Podell S."/>
            <person name="Anderson C."/>
            <person name="Hopkinson B."/>
            <person name="Roe K."/>
            <person name="Barbeau K."/>
            <person name="Gaasterland T."/>
            <person name="Ferriera S."/>
            <person name="Johnson J."/>
            <person name="Kravitz S."/>
            <person name="Beeson K."/>
            <person name="Sutton G."/>
            <person name="Rogers Y.-H."/>
            <person name="Friedman R."/>
            <person name="Frazier M."/>
            <person name="Venter J.C."/>
        </authorList>
    </citation>
    <scope>NUCLEOTIDE SEQUENCE [LARGE SCALE GENOMIC DNA]</scope>
    <source>
        <strain evidence="1 2">ATCC 23134</strain>
    </source>
</reference>
<comment type="caution">
    <text evidence="1">The sequence shown here is derived from an EMBL/GenBank/DDBJ whole genome shotgun (WGS) entry which is preliminary data.</text>
</comment>
<accession>A1ZMK6</accession>
<proteinExistence type="predicted"/>